<evidence type="ECO:0000313" key="2">
    <source>
        <dbReference type="Proteomes" id="UP000054538"/>
    </source>
</evidence>
<dbReference type="Proteomes" id="UP000054538">
    <property type="component" value="Unassembled WGS sequence"/>
</dbReference>
<reference evidence="2" key="2">
    <citation type="submission" date="2015-01" db="EMBL/GenBank/DDBJ databases">
        <title>Evolutionary Origins and Diversification of the Mycorrhizal Mutualists.</title>
        <authorList>
            <consortium name="DOE Joint Genome Institute"/>
            <consortium name="Mycorrhizal Genomics Consortium"/>
            <person name="Kohler A."/>
            <person name="Kuo A."/>
            <person name="Nagy L.G."/>
            <person name="Floudas D."/>
            <person name="Copeland A."/>
            <person name="Barry K.W."/>
            <person name="Cichocki N."/>
            <person name="Veneault-Fourrey C."/>
            <person name="LaButti K."/>
            <person name="Lindquist E.A."/>
            <person name="Lipzen A."/>
            <person name="Lundell T."/>
            <person name="Morin E."/>
            <person name="Murat C."/>
            <person name="Riley R."/>
            <person name="Ohm R."/>
            <person name="Sun H."/>
            <person name="Tunlid A."/>
            <person name="Henrissat B."/>
            <person name="Grigoriev I.V."/>
            <person name="Hibbett D.S."/>
            <person name="Martin F."/>
        </authorList>
    </citation>
    <scope>NUCLEOTIDE SEQUENCE [LARGE SCALE GENOMIC DNA]</scope>
    <source>
        <strain evidence="2">Ve08.2h10</strain>
    </source>
</reference>
<name>A0A0D0BZR5_9AGAM</name>
<dbReference type="STRING" id="930991.A0A0D0BZR5"/>
<reference evidence="1 2" key="1">
    <citation type="submission" date="2014-04" db="EMBL/GenBank/DDBJ databases">
        <authorList>
            <consortium name="DOE Joint Genome Institute"/>
            <person name="Kuo A."/>
            <person name="Kohler A."/>
            <person name="Jargeat P."/>
            <person name="Nagy L.G."/>
            <person name="Floudas D."/>
            <person name="Copeland A."/>
            <person name="Barry K.W."/>
            <person name="Cichocki N."/>
            <person name="Veneault-Fourrey C."/>
            <person name="LaButti K."/>
            <person name="Lindquist E.A."/>
            <person name="Lipzen A."/>
            <person name="Lundell T."/>
            <person name="Morin E."/>
            <person name="Murat C."/>
            <person name="Sun H."/>
            <person name="Tunlid A."/>
            <person name="Henrissat B."/>
            <person name="Grigoriev I.V."/>
            <person name="Hibbett D.S."/>
            <person name="Martin F."/>
            <person name="Nordberg H.P."/>
            <person name="Cantor M.N."/>
            <person name="Hua S.X."/>
        </authorList>
    </citation>
    <scope>NUCLEOTIDE SEQUENCE [LARGE SCALE GENOMIC DNA]</scope>
    <source>
        <strain evidence="1 2">Ve08.2h10</strain>
    </source>
</reference>
<protein>
    <submittedName>
        <fullName evidence="1">Uncharacterized protein</fullName>
    </submittedName>
</protein>
<dbReference type="OrthoDB" id="2641892at2759"/>
<sequence length="57" mass="6403">MGNTLMVMEMSIFQTISNDINQPQDDQYFLGHTILSACNDDVDDLDSLILQAFPGHE</sequence>
<accession>A0A0D0BZR5</accession>
<dbReference type="InParanoid" id="A0A0D0BZR5"/>
<keyword evidence="2" id="KW-1185">Reference proteome</keyword>
<dbReference type="AlphaFoldDB" id="A0A0D0BZR5"/>
<proteinExistence type="predicted"/>
<dbReference type="HOGENOM" id="CLU_2997095_0_0_1"/>
<dbReference type="EMBL" id="KN827420">
    <property type="protein sequence ID" value="KIK76552.1"/>
    <property type="molecule type" value="Genomic_DNA"/>
</dbReference>
<organism evidence="1 2">
    <name type="scientific">Paxillus rubicundulus Ve08.2h10</name>
    <dbReference type="NCBI Taxonomy" id="930991"/>
    <lineage>
        <taxon>Eukaryota</taxon>
        <taxon>Fungi</taxon>
        <taxon>Dikarya</taxon>
        <taxon>Basidiomycota</taxon>
        <taxon>Agaricomycotina</taxon>
        <taxon>Agaricomycetes</taxon>
        <taxon>Agaricomycetidae</taxon>
        <taxon>Boletales</taxon>
        <taxon>Paxilineae</taxon>
        <taxon>Paxillaceae</taxon>
        <taxon>Paxillus</taxon>
    </lineage>
</organism>
<gene>
    <name evidence="1" type="ORF">PAXRUDRAFT_18119</name>
</gene>
<evidence type="ECO:0000313" key="1">
    <source>
        <dbReference type="EMBL" id="KIK76552.1"/>
    </source>
</evidence>